<dbReference type="RefSeq" id="XP_005537386.1">
    <property type="nucleotide sequence ID" value="XM_005537329.1"/>
</dbReference>
<evidence type="ECO:0000313" key="3">
    <source>
        <dbReference type="EMBL" id="BAM81350.1"/>
    </source>
</evidence>
<dbReference type="STRING" id="280699.M1V5V9"/>
<dbReference type="OrthoDB" id="7777654at2759"/>
<keyword evidence="3" id="KW-0413">Isomerase</keyword>
<dbReference type="GO" id="GO:0016491">
    <property type="term" value="F:oxidoreductase activity"/>
    <property type="evidence" value="ECO:0007669"/>
    <property type="project" value="InterPro"/>
</dbReference>
<protein>
    <submittedName>
        <fullName evidence="3">Probable carotenoid cis-trans isomerase, CrtH</fullName>
    </submittedName>
</protein>
<feature type="region of interest" description="Disordered" evidence="1">
    <location>
        <begin position="500"/>
        <end position="522"/>
    </location>
</feature>
<dbReference type="HOGENOM" id="CLU_019722_4_1_1"/>
<feature type="compositionally biased region" description="Polar residues" evidence="1">
    <location>
        <begin position="507"/>
        <end position="516"/>
    </location>
</feature>
<feature type="domain" description="Amine oxidase" evidence="2">
    <location>
        <begin position="154"/>
        <end position="439"/>
    </location>
</feature>
<reference evidence="3 4" key="1">
    <citation type="journal article" date="2004" name="Nature">
        <title>Genome sequence of the ultrasmall unicellular red alga Cyanidioschyzon merolae 10D.</title>
        <authorList>
            <person name="Matsuzaki M."/>
            <person name="Misumi O."/>
            <person name="Shin-i T."/>
            <person name="Maruyama S."/>
            <person name="Takahara M."/>
            <person name="Miyagishima S."/>
            <person name="Mori T."/>
            <person name="Nishida K."/>
            <person name="Yagisawa F."/>
            <person name="Nishida K."/>
            <person name="Yoshida Y."/>
            <person name="Nishimura Y."/>
            <person name="Nakao S."/>
            <person name="Kobayashi T."/>
            <person name="Momoyama Y."/>
            <person name="Higashiyama T."/>
            <person name="Minoda A."/>
            <person name="Sano M."/>
            <person name="Nomoto H."/>
            <person name="Oishi K."/>
            <person name="Hayashi H."/>
            <person name="Ohta F."/>
            <person name="Nishizaka S."/>
            <person name="Haga S."/>
            <person name="Miura S."/>
            <person name="Morishita T."/>
            <person name="Kabeya Y."/>
            <person name="Terasawa K."/>
            <person name="Suzuki Y."/>
            <person name="Ishii Y."/>
            <person name="Asakawa S."/>
            <person name="Takano H."/>
            <person name="Ohta N."/>
            <person name="Kuroiwa H."/>
            <person name="Tanaka K."/>
            <person name="Shimizu N."/>
            <person name="Sugano S."/>
            <person name="Sato N."/>
            <person name="Nozaki H."/>
            <person name="Ogasawara N."/>
            <person name="Kohara Y."/>
            <person name="Kuroiwa T."/>
        </authorList>
    </citation>
    <scope>NUCLEOTIDE SEQUENCE [LARGE SCALE GENOMIC DNA]</scope>
    <source>
        <strain evidence="3 4">10D</strain>
    </source>
</reference>
<evidence type="ECO:0000313" key="4">
    <source>
        <dbReference type="Proteomes" id="UP000007014"/>
    </source>
</evidence>
<dbReference type="InterPro" id="IPR045892">
    <property type="entry name" value="CrtISO-like"/>
</dbReference>
<dbReference type="GO" id="GO:0016853">
    <property type="term" value="F:isomerase activity"/>
    <property type="evidence" value="ECO:0007669"/>
    <property type="project" value="UniProtKB-KW"/>
</dbReference>
<dbReference type="KEGG" id="cme:CYME_CMN268C"/>
<dbReference type="GO" id="GO:0016116">
    <property type="term" value="P:carotenoid metabolic process"/>
    <property type="evidence" value="ECO:0007669"/>
    <property type="project" value="InterPro"/>
</dbReference>
<feature type="region of interest" description="Disordered" evidence="1">
    <location>
        <begin position="1"/>
        <end position="20"/>
    </location>
</feature>
<organism evidence="3 4">
    <name type="scientific">Cyanidioschyzon merolae (strain NIES-3377 / 10D)</name>
    <name type="common">Unicellular red alga</name>
    <dbReference type="NCBI Taxonomy" id="280699"/>
    <lineage>
        <taxon>Eukaryota</taxon>
        <taxon>Rhodophyta</taxon>
        <taxon>Bangiophyceae</taxon>
        <taxon>Cyanidiales</taxon>
        <taxon>Cyanidiaceae</taxon>
        <taxon>Cyanidioschyzon</taxon>
    </lineage>
</organism>
<proteinExistence type="predicted"/>
<dbReference type="EMBL" id="AP006496">
    <property type="protein sequence ID" value="BAM81350.1"/>
    <property type="molecule type" value="Genomic_DNA"/>
</dbReference>
<evidence type="ECO:0000256" key="1">
    <source>
        <dbReference type="SAM" id="MobiDB-lite"/>
    </source>
</evidence>
<dbReference type="eggNOG" id="KOG4254">
    <property type="taxonomic scope" value="Eukaryota"/>
</dbReference>
<dbReference type="OMA" id="GLATWFK"/>
<dbReference type="Proteomes" id="UP000007014">
    <property type="component" value="Chromosome 14"/>
</dbReference>
<dbReference type="Gramene" id="CMN268CT">
    <property type="protein sequence ID" value="CMN268CT"/>
    <property type="gene ID" value="CMN268C"/>
</dbReference>
<sequence>MSKHRGRDQKREPQEPQRLLQMHQSYAQLWSPPLPRVTELRSAGPATPPRVYVAARSTSMPAAHDRGYAFLTSWSPSLSHLRRFTPQRGWRQPTRRFQRTCSGAGRQYQTARQRPERHGAPQLSANVDDGAAAVATAAPEIRTAFDALVIGSGIGGLVTATQLAQRGAKVAVFERYLIPGGSAGFFRRGGYTFDVGASMIFGLGEQPGSTNLLTKALAAVGEHLETIPDPVQIHYHCPDPVLQHLLVYRDEKRWLQALTERFPAEKEGIHRFYGECWQVFRALNALELRSLEEPRYLLRVFRQNPGACFTLLRYLGVNVGTIARRHIRDETLLRFIDIDCYVWSVMPADRTPMINAGMVFCDRHYGGVNYPRGGVGQIAQRLAAGLERCFPGCKVFYGARVTEIEMMSDPSAPGGKRAVGVRLADGRRFRARAIISNATRWDTFGLEPETVQEVASATTAAHASLPVAAAVVADTPTRGSVADNSGTVLEALLPQKSRSYEPAVSPEFSSPTTTVSSHDRKTGEHFRAAAAVSGAGAQEFRPGRRALVNAEHVPEIERLWSQLYVKAPSFLSVHIGVRRDALSNKDGNLEDCHHIILERWEDMETAHGALGTLFVSIPTVLDQSVAPEGRHIFHVFTPSWMEEWKHLSPTAYREQKERYAARLLERLEPHFPGLAAGIEEMHVGTPRTHRRFLGRQDGTYGPMTHRLLQGLFTMPFNCTAVRGLYCVGDSSFPGQGLNAVAFSGFAAAHRVAADLGLEPRLPKFIDDWLVDLIAIKRVNWFSRRMLRT</sequence>
<dbReference type="GeneID" id="16995220"/>
<name>M1V5V9_CYAM1</name>
<keyword evidence="4" id="KW-1185">Reference proteome</keyword>
<dbReference type="SUPFAM" id="SSF51905">
    <property type="entry name" value="FAD/NAD(P)-binding domain"/>
    <property type="match status" value="1"/>
</dbReference>
<dbReference type="PANTHER" id="PTHR46313">
    <property type="match status" value="1"/>
</dbReference>
<gene>
    <name evidence="3" type="ORF">CYME_CMN268C</name>
</gene>
<dbReference type="InterPro" id="IPR002937">
    <property type="entry name" value="Amino_oxidase"/>
</dbReference>
<evidence type="ECO:0000259" key="2">
    <source>
        <dbReference type="Pfam" id="PF01593"/>
    </source>
</evidence>
<reference evidence="3 4" key="2">
    <citation type="journal article" date="2007" name="BMC Biol.">
        <title>A 100%-complete sequence reveals unusually simple genomic features in the hot-spring red alga Cyanidioschyzon merolae.</title>
        <authorList>
            <person name="Nozaki H."/>
            <person name="Takano H."/>
            <person name="Misumi O."/>
            <person name="Terasawa K."/>
            <person name="Matsuzaki M."/>
            <person name="Maruyama S."/>
            <person name="Nishida K."/>
            <person name="Yagisawa F."/>
            <person name="Yoshida Y."/>
            <person name="Fujiwara T."/>
            <person name="Takio S."/>
            <person name="Tamura K."/>
            <person name="Chung S.J."/>
            <person name="Nakamura S."/>
            <person name="Kuroiwa H."/>
            <person name="Tanaka K."/>
            <person name="Sato N."/>
            <person name="Kuroiwa T."/>
        </authorList>
    </citation>
    <scope>NUCLEOTIDE SEQUENCE [LARGE SCALE GENOMIC DNA]</scope>
    <source>
        <strain evidence="3 4">10D</strain>
    </source>
</reference>
<dbReference type="PANTHER" id="PTHR46313:SF3">
    <property type="entry name" value="PROLYCOPENE ISOMERASE, CHLOROPLASTIC"/>
    <property type="match status" value="1"/>
</dbReference>
<dbReference type="Pfam" id="PF01593">
    <property type="entry name" value="Amino_oxidase"/>
    <property type="match status" value="1"/>
</dbReference>
<dbReference type="Gene3D" id="3.50.50.60">
    <property type="entry name" value="FAD/NAD(P)-binding domain"/>
    <property type="match status" value="2"/>
</dbReference>
<accession>M1V5V9</accession>
<feature type="region of interest" description="Disordered" evidence="1">
    <location>
        <begin position="89"/>
        <end position="124"/>
    </location>
</feature>
<dbReference type="InterPro" id="IPR036188">
    <property type="entry name" value="FAD/NAD-bd_sf"/>
</dbReference>
<dbReference type="AlphaFoldDB" id="M1V5V9"/>